<evidence type="ECO:0000256" key="7">
    <source>
        <dbReference type="ARBA" id="ARBA00023136"/>
    </source>
</evidence>
<dbReference type="PANTHER" id="PTHR23502:SF70">
    <property type="entry name" value="BCR_CFLA FAMILY EFFLUX TRANSPORTER"/>
    <property type="match status" value="1"/>
</dbReference>
<protein>
    <recommendedName>
        <fullName evidence="8">Bcr/CflA family efflux transporter</fullName>
    </recommendedName>
</protein>
<feature type="transmembrane region" description="Helical" evidence="8">
    <location>
        <begin position="163"/>
        <end position="185"/>
    </location>
</feature>
<keyword evidence="7 8" id="KW-0472">Membrane</keyword>
<dbReference type="NCBIfam" id="TIGR00710">
    <property type="entry name" value="efflux_Bcr_CflA"/>
    <property type="match status" value="1"/>
</dbReference>
<proteinExistence type="inferred from homology"/>
<dbReference type="InterPro" id="IPR011701">
    <property type="entry name" value="MFS"/>
</dbReference>
<dbReference type="PROSITE" id="PS50850">
    <property type="entry name" value="MFS"/>
    <property type="match status" value="1"/>
</dbReference>
<keyword evidence="4" id="KW-1003">Cell membrane</keyword>
<dbReference type="eggNOG" id="COG2814">
    <property type="taxonomic scope" value="Bacteria"/>
</dbReference>
<dbReference type="STRING" id="87626.PTD2_11694"/>
<accession>A4C673</accession>
<evidence type="ECO:0000256" key="6">
    <source>
        <dbReference type="ARBA" id="ARBA00022989"/>
    </source>
</evidence>
<dbReference type="OrthoDB" id="9814303at2"/>
<keyword evidence="8" id="KW-0997">Cell inner membrane</keyword>
<comment type="similarity">
    <text evidence="2 8">Belongs to the major facilitator superfamily. Bcr/CmlA family.</text>
</comment>
<dbReference type="InterPro" id="IPR005829">
    <property type="entry name" value="Sugar_transporter_CS"/>
</dbReference>
<dbReference type="CDD" id="cd17320">
    <property type="entry name" value="MFS_MdfA_MDR_like"/>
    <property type="match status" value="1"/>
</dbReference>
<feature type="domain" description="Major facilitator superfamily (MFS) profile" evidence="9">
    <location>
        <begin position="11"/>
        <end position="389"/>
    </location>
</feature>
<evidence type="ECO:0000256" key="1">
    <source>
        <dbReference type="ARBA" id="ARBA00004651"/>
    </source>
</evidence>
<dbReference type="InterPro" id="IPR020846">
    <property type="entry name" value="MFS_dom"/>
</dbReference>
<evidence type="ECO:0000313" key="11">
    <source>
        <dbReference type="Proteomes" id="UP000006201"/>
    </source>
</evidence>
<dbReference type="HOGENOM" id="CLU_001265_47_1_6"/>
<dbReference type="Proteomes" id="UP000006201">
    <property type="component" value="Unassembled WGS sequence"/>
</dbReference>
<evidence type="ECO:0000313" key="10">
    <source>
        <dbReference type="EMBL" id="EAR29477.1"/>
    </source>
</evidence>
<dbReference type="RefSeq" id="WP_009837351.1">
    <property type="nucleotide sequence ID" value="NZ_AAOH01000002.1"/>
</dbReference>
<dbReference type="AlphaFoldDB" id="A4C673"/>
<name>A4C673_9GAMM</name>
<dbReference type="EMBL" id="AAOH01000002">
    <property type="protein sequence ID" value="EAR29477.1"/>
    <property type="molecule type" value="Genomic_DNA"/>
</dbReference>
<dbReference type="PANTHER" id="PTHR23502">
    <property type="entry name" value="MAJOR FACILITATOR SUPERFAMILY"/>
    <property type="match status" value="1"/>
</dbReference>
<feature type="transmembrane region" description="Helical" evidence="8">
    <location>
        <begin position="341"/>
        <end position="361"/>
    </location>
</feature>
<reference evidence="10 11" key="1">
    <citation type="submission" date="2006-02" db="EMBL/GenBank/DDBJ databases">
        <authorList>
            <person name="Moran M.A."/>
            <person name="Kjelleberg S."/>
            <person name="Egan S."/>
            <person name="Saunders N."/>
            <person name="Thomas T."/>
            <person name="Ferriera S."/>
            <person name="Johnson J."/>
            <person name="Kravitz S."/>
            <person name="Halpern A."/>
            <person name="Remington K."/>
            <person name="Beeson K."/>
            <person name="Tran B."/>
            <person name="Rogers Y.-H."/>
            <person name="Friedman R."/>
            <person name="Venter J.C."/>
        </authorList>
    </citation>
    <scope>NUCLEOTIDE SEQUENCE [LARGE SCALE GENOMIC DNA]</scope>
    <source>
        <strain evidence="10 11">D2</strain>
    </source>
</reference>
<feature type="transmembrane region" description="Helical" evidence="8">
    <location>
        <begin position="76"/>
        <end position="96"/>
    </location>
</feature>
<keyword evidence="5 8" id="KW-0812">Transmembrane</keyword>
<dbReference type="InterPro" id="IPR004812">
    <property type="entry name" value="Efflux_drug-R_Bcr/CmlA"/>
</dbReference>
<dbReference type="GO" id="GO:0005886">
    <property type="term" value="C:plasma membrane"/>
    <property type="evidence" value="ECO:0007669"/>
    <property type="project" value="UniProtKB-SubCell"/>
</dbReference>
<organism evidence="10 11">
    <name type="scientific">Pseudoalteromonas tunicata D2</name>
    <dbReference type="NCBI Taxonomy" id="87626"/>
    <lineage>
        <taxon>Bacteria</taxon>
        <taxon>Pseudomonadati</taxon>
        <taxon>Pseudomonadota</taxon>
        <taxon>Gammaproteobacteria</taxon>
        <taxon>Alteromonadales</taxon>
        <taxon>Pseudoalteromonadaceae</taxon>
        <taxon>Pseudoalteromonas</taxon>
    </lineage>
</organism>
<dbReference type="SUPFAM" id="SSF103473">
    <property type="entry name" value="MFS general substrate transporter"/>
    <property type="match status" value="1"/>
</dbReference>
<dbReference type="PROSITE" id="PS00216">
    <property type="entry name" value="SUGAR_TRANSPORT_1"/>
    <property type="match status" value="1"/>
</dbReference>
<keyword evidence="3 8" id="KW-0813">Transport</keyword>
<evidence type="ECO:0000256" key="3">
    <source>
        <dbReference type="ARBA" id="ARBA00022448"/>
    </source>
</evidence>
<feature type="transmembrane region" description="Helical" evidence="8">
    <location>
        <begin position="12"/>
        <end position="30"/>
    </location>
</feature>
<feature type="transmembrane region" description="Helical" evidence="8">
    <location>
        <begin position="102"/>
        <end position="123"/>
    </location>
</feature>
<evidence type="ECO:0000256" key="5">
    <source>
        <dbReference type="ARBA" id="ARBA00022692"/>
    </source>
</evidence>
<gene>
    <name evidence="10" type="ORF">PTD2_11694</name>
</gene>
<comment type="caution">
    <text evidence="10">The sequence shown here is derived from an EMBL/GenBank/DDBJ whole genome shotgun (WGS) entry which is preliminary data.</text>
</comment>
<dbReference type="Pfam" id="PF07690">
    <property type="entry name" value="MFS_1"/>
    <property type="match status" value="1"/>
</dbReference>
<keyword evidence="11" id="KW-1185">Reference proteome</keyword>
<evidence type="ECO:0000259" key="9">
    <source>
        <dbReference type="PROSITE" id="PS50850"/>
    </source>
</evidence>
<evidence type="ECO:0000256" key="4">
    <source>
        <dbReference type="ARBA" id="ARBA00022475"/>
    </source>
</evidence>
<dbReference type="Gene3D" id="1.20.1720.10">
    <property type="entry name" value="Multidrug resistance protein D"/>
    <property type="match status" value="1"/>
</dbReference>
<feature type="transmembrane region" description="Helical" evidence="8">
    <location>
        <begin position="306"/>
        <end position="329"/>
    </location>
</feature>
<dbReference type="GO" id="GO:0042910">
    <property type="term" value="F:xenobiotic transmembrane transporter activity"/>
    <property type="evidence" value="ECO:0007669"/>
    <property type="project" value="InterPro"/>
</dbReference>
<keyword evidence="6 8" id="KW-1133">Transmembrane helix</keyword>
<feature type="transmembrane region" description="Helical" evidence="8">
    <location>
        <begin position="50"/>
        <end position="69"/>
    </location>
</feature>
<feature type="transmembrane region" description="Helical" evidence="8">
    <location>
        <begin position="279"/>
        <end position="300"/>
    </location>
</feature>
<sequence length="395" mass="42843">MPKTSNTPASTILILILLVVFCPLAIDIYLPAFPVIASQLAVPEQHIQQTISLFLLTVGLGQLIAGPLADKYGRKPLTLFGMTLYGVSALAASYATSFEMLLLARLIQGFGACATFVCAFAMVRDSFNANKSAQVMSYLNGVICFIPALAPILGAWLTLNFGWQSNFLFLASFAFISLFLVLFFAKETRPENTLYQGKITDFSRFIPILKNHVFLFHAMICLLAMAVIIAFVSTAPSWLMSHLGLSTHEFTVWFTINAVLSILASFTAPYFIKRSTRKALLLGLGVLFFSGLLMLTLIGFNTPWAFMLPIFVASIGFSLTLGSAVGKALEPFATQAGTASALIGVMQMSGAGLLVSITLQFGLSAPLLVLMHLTLLVPLLILLYCDKTQRLHPSS</sequence>
<dbReference type="InterPro" id="IPR036259">
    <property type="entry name" value="MFS_trans_sf"/>
</dbReference>
<comment type="subcellular location">
    <subcellularLocation>
        <location evidence="8">Cell inner membrane</location>
        <topology evidence="8">Multi-pass membrane protein</topology>
    </subcellularLocation>
    <subcellularLocation>
        <location evidence="1">Cell membrane</location>
        <topology evidence="1">Multi-pass membrane protein</topology>
    </subcellularLocation>
</comment>
<feature type="transmembrane region" description="Helical" evidence="8">
    <location>
        <begin position="252"/>
        <end position="272"/>
    </location>
</feature>
<evidence type="ECO:0000256" key="8">
    <source>
        <dbReference type="RuleBase" id="RU365088"/>
    </source>
</evidence>
<feature type="transmembrane region" description="Helical" evidence="8">
    <location>
        <begin position="213"/>
        <end position="232"/>
    </location>
</feature>
<evidence type="ECO:0000256" key="2">
    <source>
        <dbReference type="ARBA" id="ARBA00006236"/>
    </source>
</evidence>
<dbReference type="GO" id="GO:1990961">
    <property type="term" value="P:xenobiotic detoxification by transmembrane export across the plasma membrane"/>
    <property type="evidence" value="ECO:0007669"/>
    <property type="project" value="InterPro"/>
</dbReference>
<feature type="transmembrane region" description="Helical" evidence="8">
    <location>
        <begin position="135"/>
        <end position="157"/>
    </location>
</feature>
<feature type="transmembrane region" description="Helical" evidence="8">
    <location>
        <begin position="367"/>
        <end position="385"/>
    </location>
</feature>